<protein>
    <submittedName>
        <fullName evidence="1">Mobile element protein</fullName>
    </submittedName>
</protein>
<dbReference type="PATRIC" id="fig|1307761.3.peg.2064"/>
<keyword evidence="3" id="KW-1185">Reference proteome</keyword>
<dbReference type="EMBL" id="CP006939">
    <property type="protein sequence ID" value="AHC15439.1"/>
    <property type="molecule type" value="Genomic_DNA"/>
</dbReference>
<proteinExistence type="predicted"/>
<name>V5WD79_9SPIO</name>
<dbReference type="PANTHER" id="PTHR36455:SF1">
    <property type="entry name" value="BLR8292 PROTEIN"/>
    <property type="match status" value="1"/>
</dbReference>
<dbReference type="RefSeq" id="WP_024266716.1">
    <property type="nucleotide sequence ID" value="NC_023035.1"/>
</dbReference>
<dbReference type="NCBIfam" id="NF033819">
    <property type="entry name" value="IS66_TnpB"/>
    <property type="match status" value="1"/>
</dbReference>
<dbReference type="KEGG" id="slr:L21SP2_0347"/>
<dbReference type="AlphaFoldDB" id="V5WD79"/>
<evidence type="ECO:0000313" key="3">
    <source>
        <dbReference type="Proteomes" id="UP000018680"/>
    </source>
</evidence>
<dbReference type="STRING" id="1307761.L21SP2_0347"/>
<dbReference type="Pfam" id="PF05717">
    <property type="entry name" value="TnpB_IS66"/>
    <property type="match status" value="1"/>
</dbReference>
<evidence type="ECO:0000313" key="1">
    <source>
        <dbReference type="EMBL" id="AHC13783.1"/>
    </source>
</evidence>
<dbReference type="eggNOG" id="COG3436">
    <property type="taxonomic scope" value="Bacteria"/>
</dbReference>
<dbReference type="KEGG" id="slr:L21SP2_2072"/>
<dbReference type="Proteomes" id="UP000018680">
    <property type="component" value="Chromosome"/>
</dbReference>
<dbReference type="InterPro" id="IPR008878">
    <property type="entry name" value="Transposase_IS66_Orf2"/>
</dbReference>
<accession>V5WD79</accession>
<dbReference type="EMBL" id="CP006939">
    <property type="protein sequence ID" value="AHC13783.1"/>
    <property type="molecule type" value="Genomic_DNA"/>
</dbReference>
<dbReference type="HOGENOM" id="CLU_128110_0_1_12"/>
<organism evidence="1 3">
    <name type="scientific">Salinispira pacifica</name>
    <dbReference type="NCBI Taxonomy" id="1307761"/>
    <lineage>
        <taxon>Bacteria</taxon>
        <taxon>Pseudomonadati</taxon>
        <taxon>Spirochaetota</taxon>
        <taxon>Spirochaetia</taxon>
        <taxon>Spirochaetales</taxon>
        <taxon>Spirochaetaceae</taxon>
        <taxon>Salinispira</taxon>
    </lineage>
</organism>
<reference evidence="1 3" key="1">
    <citation type="journal article" date="2015" name="Stand. Genomic Sci.">
        <title>Complete genome sequence and description of Salinispira pacifica gen. nov., sp. nov., a novel spirochaete isolated form a hypersaline microbial mat.</title>
        <authorList>
            <person name="Ben Hania W."/>
            <person name="Joseph M."/>
            <person name="Schumann P."/>
            <person name="Bunk B."/>
            <person name="Fiebig A."/>
            <person name="Sproer C."/>
            <person name="Klenk H.P."/>
            <person name="Fardeau M.L."/>
            <person name="Spring S."/>
        </authorList>
    </citation>
    <scope>NUCLEOTIDE SEQUENCE [LARGE SCALE GENOMIC DNA]</scope>
    <source>
        <strain evidence="1 3">L21-RPul-D2</strain>
    </source>
</reference>
<dbReference type="OrthoDB" id="4956084at2"/>
<gene>
    <name evidence="1" type="ORF">L21SP2_0347</name>
    <name evidence="2" type="ORF">L21SP2_2072</name>
</gene>
<sequence>MFHLDPAARVWLIPGKTDMRKAVNGLSGIVAHQLALDPMSGQYFVFCGRRRDIIKILYWDRNGYGLWYKRLEVDKFRWPQTPQEARAVSGEQLGWLLLGLDWERAHPVRRY</sequence>
<dbReference type="PANTHER" id="PTHR36455">
    <property type="match status" value="1"/>
</dbReference>
<evidence type="ECO:0000313" key="2">
    <source>
        <dbReference type="EMBL" id="AHC15439.1"/>
    </source>
</evidence>